<gene>
    <name evidence="2" type="ORF">GSPATT00000567001</name>
</gene>
<name>A0CJ91_PARTE</name>
<dbReference type="InParanoid" id="A0CJ91"/>
<evidence type="ECO:0000313" key="3">
    <source>
        <dbReference type="Proteomes" id="UP000000600"/>
    </source>
</evidence>
<keyword evidence="1" id="KW-0812">Transmembrane</keyword>
<evidence type="ECO:0000256" key="1">
    <source>
        <dbReference type="SAM" id="Phobius"/>
    </source>
</evidence>
<feature type="transmembrane region" description="Helical" evidence="1">
    <location>
        <begin position="48"/>
        <end position="67"/>
    </location>
</feature>
<feature type="transmembrane region" description="Helical" evidence="1">
    <location>
        <begin position="87"/>
        <end position="110"/>
    </location>
</feature>
<organism evidence="2 3">
    <name type="scientific">Paramecium tetraurelia</name>
    <dbReference type="NCBI Taxonomy" id="5888"/>
    <lineage>
        <taxon>Eukaryota</taxon>
        <taxon>Sar</taxon>
        <taxon>Alveolata</taxon>
        <taxon>Ciliophora</taxon>
        <taxon>Intramacronucleata</taxon>
        <taxon>Oligohymenophorea</taxon>
        <taxon>Peniculida</taxon>
        <taxon>Parameciidae</taxon>
        <taxon>Paramecium</taxon>
    </lineage>
</organism>
<keyword evidence="3" id="KW-1185">Reference proteome</keyword>
<dbReference type="HOGENOM" id="CLU_1186969_0_0_1"/>
<feature type="transmembrane region" description="Helical" evidence="1">
    <location>
        <begin position="6"/>
        <end position="28"/>
    </location>
</feature>
<accession>A0CJ91</accession>
<dbReference type="KEGG" id="ptm:GSPATT00000567001"/>
<dbReference type="GeneID" id="5024040"/>
<keyword evidence="1" id="KW-0472">Membrane</keyword>
<protein>
    <recommendedName>
        <fullName evidence="4">Transmembrane protein</fullName>
    </recommendedName>
</protein>
<evidence type="ECO:0008006" key="4">
    <source>
        <dbReference type="Google" id="ProtNLM"/>
    </source>
</evidence>
<proteinExistence type="predicted"/>
<evidence type="ECO:0000313" key="2">
    <source>
        <dbReference type="EMBL" id="CAK70858.1"/>
    </source>
</evidence>
<dbReference type="Proteomes" id="UP000000600">
    <property type="component" value="Unassembled WGS sequence"/>
</dbReference>
<keyword evidence="1" id="KW-1133">Transmembrane helix</keyword>
<sequence length="234" mass="27670">MEAQLFFIRVVFKTVNIHYVAFYGQVILVERRIMSKDMFNKQPTKNNIVTFFNNLFTSFYLIREVWWANQSNYSDIFLFILLLKQKILISSTALSIFFNLVSFRIIFLIYQEFAINSQSVSSSCWLQAKFTTHQQYSSQCMMFLIDFYTAISFNYFNVKILHQMSENEVQYNLVGVSDLNLLINHIRSFHQFNFFSVFVMLTLGDIKQPKASKFIQGIMIQILLYIQLGCQDLL</sequence>
<dbReference type="EMBL" id="CT868096">
    <property type="protein sequence ID" value="CAK70858.1"/>
    <property type="molecule type" value="Genomic_DNA"/>
</dbReference>
<dbReference type="RefSeq" id="XP_001438255.1">
    <property type="nucleotide sequence ID" value="XM_001438218.2"/>
</dbReference>
<reference evidence="2 3" key="1">
    <citation type="journal article" date="2006" name="Nature">
        <title>Global trends of whole-genome duplications revealed by the ciliate Paramecium tetraurelia.</title>
        <authorList>
            <consortium name="Genoscope"/>
            <person name="Aury J.-M."/>
            <person name="Jaillon O."/>
            <person name="Duret L."/>
            <person name="Noel B."/>
            <person name="Jubin C."/>
            <person name="Porcel B.M."/>
            <person name="Segurens B."/>
            <person name="Daubin V."/>
            <person name="Anthouard V."/>
            <person name="Aiach N."/>
            <person name="Arnaiz O."/>
            <person name="Billaut A."/>
            <person name="Beisson J."/>
            <person name="Blanc I."/>
            <person name="Bouhouche K."/>
            <person name="Camara F."/>
            <person name="Duharcourt S."/>
            <person name="Guigo R."/>
            <person name="Gogendeau D."/>
            <person name="Katinka M."/>
            <person name="Keller A.-M."/>
            <person name="Kissmehl R."/>
            <person name="Klotz C."/>
            <person name="Koll F."/>
            <person name="Le Moue A."/>
            <person name="Lepere C."/>
            <person name="Malinsky S."/>
            <person name="Nowacki M."/>
            <person name="Nowak J.K."/>
            <person name="Plattner H."/>
            <person name="Poulain J."/>
            <person name="Ruiz F."/>
            <person name="Serrano V."/>
            <person name="Zagulski M."/>
            <person name="Dessen P."/>
            <person name="Betermier M."/>
            <person name="Weissenbach J."/>
            <person name="Scarpelli C."/>
            <person name="Schachter V."/>
            <person name="Sperling L."/>
            <person name="Meyer E."/>
            <person name="Cohen J."/>
            <person name="Wincker P."/>
        </authorList>
    </citation>
    <scope>NUCLEOTIDE SEQUENCE [LARGE SCALE GENOMIC DNA]</scope>
    <source>
        <strain evidence="2 3">Stock d4-2</strain>
    </source>
</reference>
<dbReference type="AlphaFoldDB" id="A0CJ91"/>